<feature type="compositionally biased region" description="Acidic residues" evidence="1">
    <location>
        <begin position="469"/>
        <end position="491"/>
    </location>
</feature>
<feature type="region of interest" description="Disordered" evidence="1">
    <location>
        <begin position="331"/>
        <end position="355"/>
    </location>
</feature>
<evidence type="ECO:0000313" key="3">
    <source>
        <dbReference type="Proteomes" id="UP000033140"/>
    </source>
</evidence>
<dbReference type="EMBL" id="BACD03000008">
    <property type="protein sequence ID" value="GAO47276.1"/>
    <property type="molecule type" value="Genomic_DNA"/>
</dbReference>
<feature type="region of interest" description="Disordered" evidence="1">
    <location>
        <begin position="468"/>
        <end position="501"/>
    </location>
</feature>
<evidence type="ECO:0000313" key="2">
    <source>
        <dbReference type="EMBL" id="GAO47276.1"/>
    </source>
</evidence>
<feature type="region of interest" description="Disordered" evidence="1">
    <location>
        <begin position="289"/>
        <end position="310"/>
    </location>
</feature>
<feature type="compositionally biased region" description="Basic and acidic residues" evidence="1">
    <location>
        <begin position="661"/>
        <end position="679"/>
    </location>
</feature>
<feature type="compositionally biased region" description="Acidic residues" evidence="1">
    <location>
        <begin position="737"/>
        <end position="748"/>
    </location>
</feature>
<feature type="region of interest" description="Disordered" evidence="1">
    <location>
        <begin position="619"/>
        <end position="795"/>
    </location>
</feature>
<feature type="compositionally biased region" description="Basic residues" evidence="1">
    <location>
        <begin position="781"/>
        <end position="795"/>
    </location>
</feature>
<evidence type="ECO:0000256" key="1">
    <source>
        <dbReference type="SAM" id="MobiDB-lite"/>
    </source>
</evidence>
<organism evidence="2 3">
    <name type="scientific">Saitoella complicata (strain BCRC 22490 / CBS 7301 / JCM 7358 / NBRC 10748 / NRRL Y-17804)</name>
    <dbReference type="NCBI Taxonomy" id="698492"/>
    <lineage>
        <taxon>Eukaryota</taxon>
        <taxon>Fungi</taxon>
        <taxon>Dikarya</taxon>
        <taxon>Ascomycota</taxon>
        <taxon>Taphrinomycotina</taxon>
        <taxon>Taphrinomycotina incertae sedis</taxon>
        <taxon>Saitoella</taxon>
    </lineage>
</organism>
<proteinExistence type="predicted"/>
<feature type="compositionally biased region" description="Basic and acidic residues" evidence="1">
    <location>
        <begin position="492"/>
        <end position="501"/>
    </location>
</feature>
<protein>
    <submittedName>
        <fullName evidence="2">Uncharacterized protein</fullName>
    </submittedName>
</protein>
<comment type="caution">
    <text evidence="2">The sequence shown here is derived from an EMBL/GenBank/DDBJ whole genome shotgun (WGS) entry which is preliminary data.</text>
</comment>
<accession>A0A0E9NC23</accession>
<sequence>MSDSISPDGANGSDLASRQFQQGKYTYKTAASLCLAGIVRHATALQRSLDNGDEALSSVDSFCIDQANELISQSNFLLSILSKAHEHRPSPPIPPTPLNTSASHLPPTTATAIDLPLIPTSPLTRQLLESRTALSTTLTKISSLSSRASGTTHRRLLEDRSVYTSRISILEARIEKAEGLAWGKVDTEGVVLGMLRIWEKCGDEERKRDWVWYVRGWVPHAIVLAANASREKGVAAIERVVQVSEVLTGQGEETLADAVLDALHSEVVKALEPMWKALPKKLVKRLDDLKKGKGKTSASHNLDTGRRRTQEDEEVEHWLLTRAYIPEYSPAALTSEDTTQSETPEAGPVSMPMTPTLGSSDKIAQTATDDALDRLGAIVAKLRTPSRLYVDHEQGQEHGTEMEAYAFPSAPTTALRIAMEEAQASFDSNAGLFEQSPERWLGEANTDSGSGSGGEEAEDVEWLVREAEAEAEEEEQSQGSDSDSDDEDGDEEMKKFREDTKRRIAKAVKDMRKQNAHEDASDVAARELIPEDVRDETEAAPVAVDETAVDDVIGRAMQELHMEDTNISSVIGGTIPRVLSLSDLPAAGGADSESESPPDVAQNYTSLEGVKDGVLIASESRAVTGQGESSLTKVENRRLGNVTITMGEDTKGKSDLGSSVRVREDNDERESYDREREAAAKVGVPEEEEGKARIEEGRDQPGKAEEKRSLEGPEEPETRRPLTMENRPVEKQVFDETVSDDMAQESDTADPALSSGDGDEALKEGCAQEAPSLVKLEGNRRRGKGKRGKGNRRGR</sequence>
<dbReference type="InterPro" id="IPR036964">
    <property type="entry name" value="RASGEF_cat_dom_sf"/>
</dbReference>
<reference evidence="2 3" key="3">
    <citation type="journal article" date="2015" name="Genome Announc.">
        <title>Draft Genome Sequence of the Archiascomycetous Yeast Saitoella complicata.</title>
        <authorList>
            <person name="Yamauchi K."/>
            <person name="Kondo S."/>
            <person name="Hamamoto M."/>
            <person name="Takahashi Y."/>
            <person name="Ogura Y."/>
            <person name="Hayashi T."/>
            <person name="Nishida H."/>
        </authorList>
    </citation>
    <scope>NUCLEOTIDE SEQUENCE [LARGE SCALE GENOMIC DNA]</scope>
    <source>
        <strain evidence="2 3">NRRL Y-17804</strain>
    </source>
</reference>
<dbReference type="Proteomes" id="UP000033140">
    <property type="component" value="Unassembled WGS sequence"/>
</dbReference>
<feature type="region of interest" description="Disordered" evidence="1">
    <location>
        <begin position="584"/>
        <end position="603"/>
    </location>
</feature>
<dbReference type="Gene3D" id="1.10.840.10">
    <property type="entry name" value="Ras guanine-nucleotide exchange factors catalytic domain"/>
    <property type="match status" value="1"/>
</dbReference>
<feature type="compositionally biased region" description="Polar residues" evidence="1">
    <location>
        <begin position="621"/>
        <end position="633"/>
    </location>
</feature>
<name>A0A0E9NC23_SAICN</name>
<dbReference type="GO" id="GO:0005085">
    <property type="term" value="F:guanyl-nucleotide exchange factor activity"/>
    <property type="evidence" value="ECO:0007669"/>
    <property type="project" value="InterPro"/>
</dbReference>
<keyword evidence="3" id="KW-1185">Reference proteome</keyword>
<reference evidence="2 3" key="1">
    <citation type="journal article" date="2011" name="J. Gen. Appl. Microbiol.">
        <title>Draft genome sequencing of the enigmatic yeast Saitoella complicata.</title>
        <authorList>
            <person name="Nishida H."/>
            <person name="Hamamoto M."/>
            <person name="Sugiyama J."/>
        </authorList>
    </citation>
    <scope>NUCLEOTIDE SEQUENCE [LARGE SCALE GENOMIC DNA]</scope>
    <source>
        <strain evidence="2 3">NRRL Y-17804</strain>
    </source>
</reference>
<dbReference type="AlphaFoldDB" id="A0A0E9NC23"/>
<reference evidence="2 3" key="2">
    <citation type="journal article" date="2014" name="J. Gen. Appl. Microbiol.">
        <title>The early diverging ascomycetous budding yeast Saitoella complicata has three histone deacetylases belonging to the Clr6, Hos2, and Rpd3 lineages.</title>
        <authorList>
            <person name="Nishida H."/>
            <person name="Matsumoto T."/>
            <person name="Kondo S."/>
            <person name="Hamamoto M."/>
            <person name="Yoshikawa H."/>
        </authorList>
    </citation>
    <scope>NUCLEOTIDE SEQUENCE [LARGE SCALE GENOMIC DNA]</scope>
    <source>
        <strain evidence="2 3">NRRL Y-17804</strain>
    </source>
</reference>
<gene>
    <name evidence="2" type="ORF">G7K_1486-t1</name>
</gene>
<dbReference type="GO" id="GO:0007264">
    <property type="term" value="P:small GTPase-mediated signal transduction"/>
    <property type="evidence" value="ECO:0007669"/>
    <property type="project" value="InterPro"/>
</dbReference>
<feature type="compositionally biased region" description="Basic and acidic residues" evidence="1">
    <location>
        <begin position="690"/>
        <end position="734"/>
    </location>
</feature>